<comment type="cofactor">
    <cofactor evidence="15">
        <name>Zn(2+)</name>
        <dbReference type="ChEBI" id="CHEBI:29105"/>
    </cofactor>
    <text evidence="15">Binds 1 zinc ion per subunit.</text>
</comment>
<keyword evidence="4 15" id="KW-0479">Metal-binding</keyword>
<dbReference type="SMART" id="SM00898">
    <property type="entry name" value="Fapy_DNA_glyco"/>
    <property type="match status" value="1"/>
</dbReference>
<reference evidence="18 19" key="1">
    <citation type="journal article" date="2005" name="Int. J. Syst. Evol. Microbiol.">
        <title>Halobacillus yeomjeoni sp. nov., isolated from a marine solar saltern in Korea.</title>
        <authorList>
            <person name="Yoon J.H."/>
            <person name="Kang S.J."/>
            <person name="Lee C.H."/>
            <person name="Oh H.W."/>
            <person name="Oh T.K."/>
        </authorList>
    </citation>
    <scope>NUCLEOTIDE SEQUENCE [LARGE SCALE GENOMIC DNA]</scope>
    <source>
        <strain evidence="18 19">KCTC 3957</strain>
    </source>
</reference>
<evidence type="ECO:0000256" key="2">
    <source>
        <dbReference type="ARBA" id="ARBA00009409"/>
    </source>
</evidence>
<feature type="domain" description="Formamidopyrimidine-DNA glycosylase catalytic" evidence="17">
    <location>
        <begin position="2"/>
        <end position="115"/>
    </location>
</feature>
<dbReference type="GO" id="GO:0140078">
    <property type="term" value="F:class I DNA-(apurinic or apyrimidinic site) endonuclease activity"/>
    <property type="evidence" value="ECO:0007669"/>
    <property type="project" value="UniProtKB-EC"/>
</dbReference>
<evidence type="ECO:0000256" key="13">
    <source>
        <dbReference type="ARBA" id="ARBA00023295"/>
    </source>
</evidence>
<dbReference type="InterPro" id="IPR015886">
    <property type="entry name" value="H2TH_FPG"/>
</dbReference>
<dbReference type="GO" id="GO:0006284">
    <property type="term" value="P:base-excision repair"/>
    <property type="evidence" value="ECO:0007669"/>
    <property type="project" value="InterPro"/>
</dbReference>
<dbReference type="Pfam" id="PF06831">
    <property type="entry name" value="H2TH"/>
    <property type="match status" value="1"/>
</dbReference>
<feature type="active site" description="Proton donor" evidence="15">
    <location>
        <position position="3"/>
    </location>
</feature>
<keyword evidence="8 15" id="KW-0862">Zinc</keyword>
<dbReference type="GO" id="GO:0003684">
    <property type="term" value="F:damaged DNA binding"/>
    <property type="evidence" value="ECO:0007669"/>
    <property type="project" value="InterPro"/>
</dbReference>
<dbReference type="NCBIfam" id="NF002211">
    <property type="entry name" value="PRK01103.1"/>
    <property type="match status" value="1"/>
</dbReference>
<evidence type="ECO:0000259" key="16">
    <source>
        <dbReference type="PROSITE" id="PS51066"/>
    </source>
</evidence>
<evidence type="ECO:0000313" key="18">
    <source>
        <dbReference type="EMBL" id="MBH0230120.1"/>
    </source>
</evidence>
<comment type="caution">
    <text evidence="15">Lacks conserved residue(s) required for the propagation of feature annotation.</text>
</comment>
<evidence type="ECO:0000256" key="12">
    <source>
        <dbReference type="ARBA" id="ARBA00023268"/>
    </source>
</evidence>
<dbReference type="PROSITE" id="PS51068">
    <property type="entry name" value="FPG_CAT"/>
    <property type="match status" value="1"/>
</dbReference>
<comment type="caution">
    <text evidence="18">The sequence shown here is derived from an EMBL/GenBank/DDBJ whole genome shotgun (WGS) entry which is preliminary data.</text>
</comment>
<dbReference type="AlphaFoldDB" id="A0A931HUQ5"/>
<proteinExistence type="inferred from homology"/>
<dbReference type="EC" id="4.2.99.18" evidence="15"/>
<dbReference type="NCBIfam" id="TIGR00577">
    <property type="entry name" value="fpg"/>
    <property type="match status" value="1"/>
</dbReference>
<keyword evidence="5 15" id="KW-0227">DNA damage</keyword>
<dbReference type="PANTHER" id="PTHR22993">
    <property type="entry name" value="FORMAMIDOPYRIMIDINE-DNA GLYCOSYLASE"/>
    <property type="match status" value="1"/>
</dbReference>
<dbReference type="InterPro" id="IPR000214">
    <property type="entry name" value="Znf_DNA_glyclase/AP_lyase"/>
</dbReference>
<dbReference type="GO" id="GO:0003690">
    <property type="term" value="F:double-stranded DNA binding"/>
    <property type="evidence" value="ECO:0007669"/>
    <property type="project" value="UniProtKB-ARBA"/>
</dbReference>
<name>A0A931HUQ5_9BACI</name>
<evidence type="ECO:0000256" key="3">
    <source>
        <dbReference type="ARBA" id="ARBA00011245"/>
    </source>
</evidence>
<feature type="binding site" evidence="15">
    <location>
        <position position="112"/>
    </location>
    <ligand>
        <name>DNA</name>
        <dbReference type="ChEBI" id="CHEBI:16991"/>
    </ligand>
</feature>
<keyword evidence="12 15" id="KW-0511">Multifunctional enzyme</keyword>
<keyword evidence="6 15" id="KW-0863">Zinc-finger</keyword>
<evidence type="ECO:0000256" key="14">
    <source>
        <dbReference type="ARBA" id="ARBA00044632"/>
    </source>
</evidence>
<organism evidence="18 19">
    <name type="scientific">Halobacillus yeomjeoni</name>
    <dbReference type="NCBI Taxonomy" id="311194"/>
    <lineage>
        <taxon>Bacteria</taxon>
        <taxon>Bacillati</taxon>
        <taxon>Bacillota</taxon>
        <taxon>Bacilli</taxon>
        <taxon>Bacillales</taxon>
        <taxon>Bacillaceae</taxon>
        <taxon>Halobacillus</taxon>
    </lineage>
</organism>
<protein>
    <recommendedName>
        <fullName evidence="15">Formamidopyrimidine-DNA glycosylase</fullName>
        <shortName evidence="15">Fapy-DNA glycosylase</shortName>
        <ecNumber evidence="15">3.2.2.23</ecNumber>
    </recommendedName>
    <alternativeName>
        <fullName evidence="15">DNA-(apurinic or apyrimidinic site) lyase MutM</fullName>
        <shortName evidence="15">AP lyase MutM</shortName>
        <ecNumber evidence="15">4.2.99.18</ecNumber>
    </alternativeName>
</protein>
<dbReference type="PROSITE" id="PS51066">
    <property type="entry name" value="ZF_FPG_2"/>
    <property type="match status" value="1"/>
</dbReference>
<evidence type="ECO:0000256" key="6">
    <source>
        <dbReference type="ARBA" id="ARBA00022771"/>
    </source>
</evidence>
<dbReference type="Gene3D" id="1.10.8.50">
    <property type="match status" value="1"/>
</dbReference>
<gene>
    <name evidence="15 18" type="primary">mutM</name>
    <name evidence="15" type="synonym">fpg</name>
    <name evidence="18" type="ORF">H0267_07815</name>
</gene>
<dbReference type="InterPro" id="IPR012319">
    <property type="entry name" value="FPG_cat"/>
</dbReference>
<evidence type="ECO:0000256" key="7">
    <source>
        <dbReference type="ARBA" id="ARBA00022801"/>
    </source>
</evidence>
<accession>A0A931HUQ5</accession>
<evidence type="ECO:0000259" key="17">
    <source>
        <dbReference type="PROSITE" id="PS51068"/>
    </source>
</evidence>
<sequence>MPELPEVETVRKTLLNLVVNKTIEDVSIHWGNIIKKPKDPAAFTNLLQGQTIRDIDRKGKFMIFHMDDVVMVSHLRMEGKFGVYDSSIEKEKHTHVIFHFKDGSELRYNDVRKFGTMHVFKKGEEWAEKPLNQLGPDPFDPEFTIDYFYEKLQRTTRNMKSVLLDQSVVAGLGNIYVDEALHRAKVHPERTGKSLTKEEAALLRECSIEVIMEAVEQGGTTIRSYLNSQGEIGMFQQQLRVYGKQDSPCSTCSTSIIKIKVSGRGTHVCPTCQTK</sequence>
<keyword evidence="13 15" id="KW-0326">Glycosidase</keyword>
<dbReference type="CDD" id="cd08966">
    <property type="entry name" value="EcFpg-like_N"/>
    <property type="match status" value="1"/>
</dbReference>
<feature type="active site" description="Proton donor; for delta-elimination activity" evidence="15">
    <location>
        <position position="264"/>
    </location>
</feature>
<dbReference type="SUPFAM" id="SSF81624">
    <property type="entry name" value="N-terminal domain of MutM-like DNA repair proteins"/>
    <property type="match status" value="1"/>
</dbReference>
<dbReference type="RefSeq" id="WP_197316683.1">
    <property type="nucleotide sequence ID" value="NZ_JADZSC010000001.1"/>
</dbReference>
<dbReference type="EMBL" id="JADZSC010000001">
    <property type="protein sequence ID" value="MBH0230120.1"/>
    <property type="molecule type" value="Genomic_DNA"/>
</dbReference>
<feature type="active site" description="Schiff-base intermediate with DNA" evidence="15">
    <location>
        <position position="2"/>
    </location>
</feature>
<evidence type="ECO:0000256" key="4">
    <source>
        <dbReference type="ARBA" id="ARBA00022723"/>
    </source>
</evidence>
<evidence type="ECO:0000256" key="8">
    <source>
        <dbReference type="ARBA" id="ARBA00022833"/>
    </source>
</evidence>
<dbReference type="SMART" id="SM01232">
    <property type="entry name" value="H2TH"/>
    <property type="match status" value="1"/>
</dbReference>
<dbReference type="Pfam" id="PF01149">
    <property type="entry name" value="Fapy_DNA_glyco"/>
    <property type="match status" value="1"/>
</dbReference>
<feature type="domain" description="FPG-type" evidence="16">
    <location>
        <begin position="240"/>
        <end position="274"/>
    </location>
</feature>
<comment type="function">
    <text evidence="15">Involved in base excision repair of DNA damaged by oxidation or by mutagenic agents. Acts as DNA glycosylase that recognizes and removes damaged bases. Has a preference for oxidized purines, such as 7,8-dihydro-8-oxoguanine (8-oxoG). Has AP (apurinic/apyrimidinic) lyase activity and introduces nicks in the DNA strand. Cleaves the DNA backbone by beta-delta elimination to generate a single-strand break at the site of the removed base with both 3'- and 5'-phosphates.</text>
</comment>
<dbReference type="SUPFAM" id="SSF57716">
    <property type="entry name" value="Glucocorticoid receptor-like (DNA-binding domain)"/>
    <property type="match status" value="1"/>
</dbReference>
<dbReference type="Pfam" id="PF06827">
    <property type="entry name" value="zf-FPG_IleRS"/>
    <property type="match status" value="1"/>
</dbReference>
<dbReference type="InterPro" id="IPR035937">
    <property type="entry name" value="FPG_N"/>
</dbReference>
<keyword evidence="7 15" id="KW-0378">Hydrolase</keyword>
<dbReference type="EC" id="3.2.2.23" evidence="15"/>
<feature type="active site" description="Proton donor; for beta-elimination activity" evidence="15">
    <location>
        <position position="60"/>
    </location>
</feature>
<dbReference type="GO" id="GO:0034039">
    <property type="term" value="F:8-oxo-7,8-dihydroguanine DNA N-glycosylase activity"/>
    <property type="evidence" value="ECO:0007669"/>
    <property type="project" value="TreeGrafter"/>
</dbReference>
<keyword evidence="11 15" id="KW-0456">Lyase</keyword>
<evidence type="ECO:0000256" key="11">
    <source>
        <dbReference type="ARBA" id="ARBA00023239"/>
    </source>
</evidence>
<keyword evidence="10 15" id="KW-0234">DNA repair</keyword>
<keyword evidence="9 15" id="KW-0238">DNA-binding</keyword>
<evidence type="ECO:0000256" key="10">
    <source>
        <dbReference type="ARBA" id="ARBA00023204"/>
    </source>
</evidence>
<dbReference type="GO" id="GO:0008270">
    <property type="term" value="F:zinc ion binding"/>
    <property type="evidence" value="ECO:0007669"/>
    <property type="project" value="UniProtKB-UniRule"/>
</dbReference>
<comment type="catalytic activity">
    <reaction evidence="1 15">
        <text>Hydrolysis of DNA containing ring-opened 7-methylguanine residues, releasing 2,6-diamino-4-hydroxy-5-(N-methyl)formamidopyrimidine.</text>
        <dbReference type="EC" id="3.2.2.23"/>
    </reaction>
</comment>
<evidence type="ECO:0000256" key="5">
    <source>
        <dbReference type="ARBA" id="ARBA00022763"/>
    </source>
</evidence>
<dbReference type="FunFam" id="1.10.8.50:FF:000003">
    <property type="entry name" value="Formamidopyrimidine-DNA glycosylase"/>
    <property type="match status" value="1"/>
</dbReference>
<comment type="catalytic activity">
    <reaction evidence="14 15">
        <text>2'-deoxyribonucleotide-(2'-deoxyribose 5'-phosphate)-2'-deoxyribonucleotide-DNA = a 3'-end 2'-deoxyribonucleotide-(2,3-dehydro-2,3-deoxyribose 5'-phosphate)-DNA + a 5'-end 5'-phospho-2'-deoxyribonucleoside-DNA + H(+)</text>
        <dbReference type="Rhea" id="RHEA:66592"/>
        <dbReference type="Rhea" id="RHEA-COMP:13180"/>
        <dbReference type="Rhea" id="RHEA-COMP:16897"/>
        <dbReference type="Rhea" id="RHEA-COMP:17067"/>
        <dbReference type="ChEBI" id="CHEBI:15378"/>
        <dbReference type="ChEBI" id="CHEBI:136412"/>
        <dbReference type="ChEBI" id="CHEBI:157695"/>
        <dbReference type="ChEBI" id="CHEBI:167181"/>
        <dbReference type="EC" id="4.2.99.18"/>
    </reaction>
</comment>
<evidence type="ECO:0000256" key="15">
    <source>
        <dbReference type="HAMAP-Rule" id="MF_00103"/>
    </source>
</evidence>
<feature type="binding site" evidence="15">
    <location>
        <position position="93"/>
    </location>
    <ligand>
        <name>DNA</name>
        <dbReference type="ChEBI" id="CHEBI:16991"/>
    </ligand>
</feature>
<dbReference type="InterPro" id="IPR010663">
    <property type="entry name" value="Znf_FPG/IleRS"/>
</dbReference>
<dbReference type="HAMAP" id="MF_00103">
    <property type="entry name" value="Fapy_DNA_glycosyl"/>
    <property type="match status" value="1"/>
</dbReference>
<dbReference type="FunFam" id="3.20.190.10:FF:000001">
    <property type="entry name" value="Formamidopyrimidine-DNA glycosylase"/>
    <property type="match status" value="1"/>
</dbReference>
<evidence type="ECO:0000256" key="9">
    <source>
        <dbReference type="ARBA" id="ARBA00023125"/>
    </source>
</evidence>
<dbReference type="InterPro" id="IPR010979">
    <property type="entry name" value="Ribosomal_uS13-like_H2TH"/>
</dbReference>
<keyword evidence="19" id="KW-1185">Reference proteome</keyword>
<dbReference type="SUPFAM" id="SSF46946">
    <property type="entry name" value="S13-like H2TH domain"/>
    <property type="match status" value="1"/>
</dbReference>
<dbReference type="Gene3D" id="3.20.190.10">
    <property type="entry name" value="MutM-like, N-terminal"/>
    <property type="match status" value="1"/>
</dbReference>
<dbReference type="InterPro" id="IPR020629">
    <property type="entry name" value="FPG_Glyclase"/>
</dbReference>
<evidence type="ECO:0000313" key="19">
    <source>
        <dbReference type="Proteomes" id="UP000614490"/>
    </source>
</evidence>
<comment type="subunit">
    <text evidence="3 15">Monomer.</text>
</comment>
<comment type="similarity">
    <text evidence="2 15">Belongs to the FPG family.</text>
</comment>
<evidence type="ECO:0000256" key="1">
    <source>
        <dbReference type="ARBA" id="ARBA00001668"/>
    </source>
</evidence>
<dbReference type="PANTHER" id="PTHR22993:SF9">
    <property type="entry name" value="FORMAMIDOPYRIMIDINE-DNA GLYCOSYLASE"/>
    <property type="match status" value="1"/>
</dbReference>
<dbReference type="Proteomes" id="UP000614490">
    <property type="component" value="Unassembled WGS sequence"/>
</dbReference>